<keyword evidence="3" id="KW-1185">Reference proteome</keyword>
<reference evidence="3" key="1">
    <citation type="submission" date="2010-07" db="EMBL/GenBank/DDBJ databases">
        <title>The genome sequence of Gaeumannomyces graminis var. tritici strain R3-111a-1.</title>
        <authorList>
            <consortium name="The Broad Institute Genome Sequencing Platform"/>
            <person name="Ma L.-J."/>
            <person name="Dead R."/>
            <person name="Young S."/>
            <person name="Zeng Q."/>
            <person name="Koehrsen M."/>
            <person name="Alvarado L."/>
            <person name="Berlin A."/>
            <person name="Chapman S.B."/>
            <person name="Chen Z."/>
            <person name="Freedman E."/>
            <person name="Gellesch M."/>
            <person name="Goldberg J."/>
            <person name="Griggs A."/>
            <person name="Gujja S."/>
            <person name="Heilman E.R."/>
            <person name="Heiman D."/>
            <person name="Hepburn T."/>
            <person name="Howarth C."/>
            <person name="Jen D."/>
            <person name="Larson L."/>
            <person name="Mehta T."/>
            <person name="Neiman D."/>
            <person name="Pearson M."/>
            <person name="Roberts A."/>
            <person name="Saif S."/>
            <person name="Shea T."/>
            <person name="Shenoy N."/>
            <person name="Sisk P."/>
            <person name="Stolte C."/>
            <person name="Sykes S."/>
            <person name="Walk T."/>
            <person name="White J."/>
            <person name="Yandava C."/>
            <person name="Haas B."/>
            <person name="Nusbaum C."/>
            <person name="Birren B."/>
        </authorList>
    </citation>
    <scope>NUCLEOTIDE SEQUENCE [LARGE SCALE GENOMIC DNA]</scope>
    <source>
        <strain evidence="3">R3-111a-1</strain>
    </source>
</reference>
<sequence length="94" mass="10531">MAAHTIKSHPVIAPRIPVLGIFASSSIEVSSSRVRTLIRRLRYARRRGLPMKSTAGDPAGNPTTVDTIGRCPSQRSVIYLSWSFFRVYRVRVFS</sequence>
<organism evidence="1">
    <name type="scientific">Gaeumannomyces tritici (strain R3-111a-1)</name>
    <name type="common">Wheat and barley take-all root rot fungus</name>
    <name type="synonym">Gaeumannomyces graminis var. tritici</name>
    <dbReference type="NCBI Taxonomy" id="644352"/>
    <lineage>
        <taxon>Eukaryota</taxon>
        <taxon>Fungi</taxon>
        <taxon>Dikarya</taxon>
        <taxon>Ascomycota</taxon>
        <taxon>Pezizomycotina</taxon>
        <taxon>Sordariomycetes</taxon>
        <taxon>Sordariomycetidae</taxon>
        <taxon>Magnaporthales</taxon>
        <taxon>Magnaporthaceae</taxon>
        <taxon>Gaeumannomyces</taxon>
    </lineage>
</organism>
<dbReference type="Proteomes" id="UP000006039">
    <property type="component" value="Unassembled WGS sequence"/>
</dbReference>
<name>J3PGH0_GAET3</name>
<dbReference type="VEuPathDB" id="FungiDB:GGTG_12595"/>
<reference evidence="2" key="4">
    <citation type="journal article" date="2015" name="G3 (Bethesda)">
        <title>Genome sequences of three phytopathogenic species of the Magnaporthaceae family of fungi.</title>
        <authorList>
            <person name="Okagaki L.H."/>
            <person name="Nunes C.C."/>
            <person name="Sailsbery J."/>
            <person name="Clay B."/>
            <person name="Brown D."/>
            <person name="John T."/>
            <person name="Oh Y."/>
            <person name="Young N."/>
            <person name="Fitzgerald M."/>
            <person name="Haas B.J."/>
            <person name="Zeng Q."/>
            <person name="Young S."/>
            <person name="Adiconis X."/>
            <person name="Fan L."/>
            <person name="Levin J.Z."/>
            <person name="Mitchell T.K."/>
            <person name="Okubara P.A."/>
            <person name="Farman M.L."/>
            <person name="Kohn L.M."/>
            <person name="Birren B."/>
            <person name="Ma L.-J."/>
            <person name="Dean R.A."/>
        </authorList>
    </citation>
    <scope>NUCLEOTIDE SEQUENCE</scope>
    <source>
        <strain evidence="2">R3-111a-1</strain>
    </source>
</reference>
<dbReference type="HOGENOM" id="CLU_2386301_0_0_1"/>
<evidence type="ECO:0000313" key="3">
    <source>
        <dbReference type="Proteomes" id="UP000006039"/>
    </source>
</evidence>
<gene>
    <name evidence="2" type="primary">20353053</name>
    <name evidence="1" type="ORF">GGTG_12595</name>
</gene>
<dbReference type="RefSeq" id="XP_009228760.1">
    <property type="nucleotide sequence ID" value="XM_009230496.1"/>
</dbReference>
<reference evidence="1" key="3">
    <citation type="submission" date="2010-09" db="EMBL/GenBank/DDBJ databases">
        <title>Annotation of Gaeumannomyces graminis var. tritici R3-111a-1.</title>
        <authorList>
            <consortium name="The Broad Institute Genome Sequencing Platform"/>
            <person name="Ma L.-J."/>
            <person name="Dead R."/>
            <person name="Young S.K."/>
            <person name="Zeng Q."/>
            <person name="Gargeya S."/>
            <person name="Fitzgerald M."/>
            <person name="Haas B."/>
            <person name="Abouelleil A."/>
            <person name="Alvarado L."/>
            <person name="Arachchi H.M."/>
            <person name="Berlin A."/>
            <person name="Brown A."/>
            <person name="Chapman S.B."/>
            <person name="Chen Z."/>
            <person name="Dunbar C."/>
            <person name="Freedman E."/>
            <person name="Gearin G."/>
            <person name="Gellesch M."/>
            <person name="Goldberg J."/>
            <person name="Griggs A."/>
            <person name="Gujja S."/>
            <person name="Heiman D."/>
            <person name="Howarth C."/>
            <person name="Larson L."/>
            <person name="Lui A."/>
            <person name="MacDonald P.J.P."/>
            <person name="Mehta T."/>
            <person name="Montmayeur A."/>
            <person name="Murphy C."/>
            <person name="Neiman D."/>
            <person name="Pearson M."/>
            <person name="Priest M."/>
            <person name="Roberts A."/>
            <person name="Saif S."/>
            <person name="Shea T."/>
            <person name="Shenoy N."/>
            <person name="Sisk P."/>
            <person name="Stolte C."/>
            <person name="Sykes S."/>
            <person name="Yandava C."/>
            <person name="Wortman J."/>
            <person name="Nusbaum C."/>
            <person name="Birren B."/>
        </authorList>
    </citation>
    <scope>NUCLEOTIDE SEQUENCE</scope>
    <source>
        <strain evidence="1">R3-111a-1</strain>
    </source>
</reference>
<accession>J3PGH0</accession>
<evidence type="ECO:0000313" key="2">
    <source>
        <dbReference type="EnsemblFungi" id="EJT69712"/>
    </source>
</evidence>
<dbReference type="EnsemblFungi" id="EJT69712">
    <property type="protein sequence ID" value="EJT69712"/>
    <property type="gene ID" value="GGTG_12595"/>
</dbReference>
<reference evidence="2" key="5">
    <citation type="submission" date="2018-04" db="UniProtKB">
        <authorList>
            <consortium name="EnsemblFungi"/>
        </authorList>
    </citation>
    <scope>IDENTIFICATION</scope>
    <source>
        <strain evidence="2">R3-111a-1</strain>
    </source>
</reference>
<evidence type="ECO:0000313" key="1">
    <source>
        <dbReference type="EMBL" id="EJT69712.1"/>
    </source>
</evidence>
<reference evidence="1" key="2">
    <citation type="submission" date="2010-07" db="EMBL/GenBank/DDBJ databases">
        <authorList>
            <consortium name="The Broad Institute Genome Sequencing Platform"/>
            <consortium name="Broad Institute Genome Sequencing Center for Infectious Disease"/>
            <person name="Ma L.-J."/>
            <person name="Dead R."/>
            <person name="Young S."/>
            <person name="Zeng Q."/>
            <person name="Koehrsen M."/>
            <person name="Alvarado L."/>
            <person name="Berlin A."/>
            <person name="Chapman S.B."/>
            <person name="Chen Z."/>
            <person name="Freedman E."/>
            <person name="Gellesch M."/>
            <person name="Goldberg J."/>
            <person name="Griggs A."/>
            <person name="Gujja S."/>
            <person name="Heilman E.R."/>
            <person name="Heiman D."/>
            <person name="Hepburn T."/>
            <person name="Howarth C."/>
            <person name="Jen D."/>
            <person name="Larson L."/>
            <person name="Mehta T."/>
            <person name="Neiman D."/>
            <person name="Pearson M."/>
            <person name="Roberts A."/>
            <person name="Saif S."/>
            <person name="Shea T."/>
            <person name="Shenoy N."/>
            <person name="Sisk P."/>
            <person name="Stolte C."/>
            <person name="Sykes S."/>
            <person name="Walk T."/>
            <person name="White J."/>
            <person name="Yandava C."/>
            <person name="Haas B."/>
            <person name="Nusbaum C."/>
            <person name="Birren B."/>
        </authorList>
    </citation>
    <scope>NUCLEOTIDE SEQUENCE</scope>
    <source>
        <strain evidence="1">R3-111a-1</strain>
    </source>
</reference>
<proteinExistence type="predicted"/>
<dbReference type="AlphaFoldDB" id="J3PGH0"/>
<dbReference type="GeneID" id="20353053"/>
<protein>
    <submittedName>
        <fullName evidence="1 2">Uncharacterized protein</fullName>
    </submittedName>
</protein>
<dbReference type="EMBL" id="GL385403">
    <property type="protein sequence ID" value="EJT69712.1"/>
    <property type="molecule type" value="Genomic_DNA"/>
</dbReference>